<organism evidence="1 2">
    <name type="scientific">Jeotgalibacillus marinus</name>
    <dbReference type="NCBI Taxonomy" id="86667"/>
    <lineage>
        <taxon>Bacteria</taxon>
        <taxon>Bacillati</taxon>
        <taxon>Bacillota</taxon>
        <taxon>Bacilli</taxon>
        <taxon>Bacillales</taxon>
        <taxon>Caryophanaceae</taxon>
        <taxon>Jeotgalibacillus</taxon>
    </lineage>
</organism>
<dbReference type="Proteomes" id="UP001556040">
    <property type="component" value="Unassembled WGS sequence"/>
</dbReference>
<dbReference type="EMBL" id="JBFMIA010000008">
    <property type="protein sequence ID" value="MEW9502238.1"/>
    <property type="molecule type" value="Genomic_DNA"/>
</dbReference>
<protein>
    <submittedName>
        <fullName evidence="1">XRE family transcriptional regulator</fullName>
    </submittedName>
</protein>
<dbReference type="RefSeq" id="WP_367779726.1">
    <property type="nucleotide sequence ID" value="NZ_JBFMIA010000008.1"/>
</dbReference>
<evidence type="ECO:0000313" key="2">
    <source>
        <dbReference type="Proteomes" id="UP001556040"/>
    </source>
</evidence>
<reference evidence="1 2" key="1">
    <citation type="journal article" date="1979" name="Int. J. Syst. Evol. Microbiol.">
        <title>Bacillus globisporus subsp. marinus subsp. nov.</title>
        <authorList>
            <person name="Liu H."/>
        </authorList>
    </citation>
    <scope>NUCLEOTIDE SEQUENCE [LARGE SCALE GENOMIC DNA]</scope>
    <source>
        <strain evidence="1 2">DSM 1297</strain>
    </source>
</reference>
<keyword evidence="2" id="KW-1185">Reference proteome</keyword>
<proteinExistence type="predicted"/>
<evidence type="ECO:0000313" key="1">
    <source>
        <dbReference type="EMBL" id="MEW9502238.1"/>
    </source>
</evidence>
<comment type="caution">
    <text evidence="1">The sequence shown here is derived from an EMBL/GenBank/DDBJ whole genome shotgun (WGS) entry which is preliminary data.</text>
</comment>
<sequence length="64" mass="7658">MQYAHEKLIYLRGVKSRKEVLRDIGVGEYTLISYEQGRRIHRDEIKVNVPNYYIVSIDWLFLAT</sequence>
<gene>
    <name evidence="1" type="ORF">AB1471_10570</name>
</gene>
<name>A0ABV3Q601_9BACL</name>
<accession>A0ABV3Q601</accession>